<proteinExistence type="predicted"/>
<sequence length="79" mass="8282">MPRTPICFVLVSLTLVGCGAQQLSLSELQAACSAGSAQACAQAERAEEINRIRIEREMSGDSPLKSGCQQGAEGEIVCL</sequence>
<name>A0A8J7J7V2_9RHOB</name>
<evidence type="ECO:0000313" key="3">
    <source>
        <dbReference type="Proteomes" id="UP000619079"/>
    </source>
</evidence>
<evidence type="ECO:0000313" key="2">
    <source>
        <dbReference type="EMBL" id="MBJ6370613.1"/>
    </source>
</evidence>
<dbReference type="PROSITE" id="PS51257">
    <property type="entry name" value="PROKAR_LIPOPROTEIN"/>
    <property type="match status" value="1"/>
</dbReference>
<organism evidence="2 3">
    <name type="scientific">Sedimentitalea arenosa</name>
    <dbReference type="NCBI Taxonomy" id="2798803"/>
    <lineage>
        <taxon>Bacteria</taxon>
        <taxon>Pseudomonadati</taxon>
        <taxon>Pseudomonadota</taxon>
        <taxon>Alphaproteobacteria</taxon>
        <taxon>Rhodobacterales</taxon>
        <taxon>Paracoccaceae</taxon>
        <taxon>Sedimentitalea</taxon>
    </lineage>
</organism>
<evidence type="ECO:0008006" key="4">
    <source>
        <dbReference type="Google" id="ProtNLM"/>
    </source>
</evidence>
<dbReference type="Proteomes" id="UP000619079">
    <property type="component" value="Unassembled WGS sequence"/>
</dbReference>
<feature type="region of interest" description="Disordered" evidence="1">
    <location>
        <begin position="60"/>
        <end position="79"/>
    </location>
</feature>
<comment type="caution">
    <text evidence="2">The sequence shown here is derived from an EMBL/GenBank/DDBJ whole genome shotgun (WGS) entry which is preliminary data.</text>
</comment>
<dbReference type="AlphaFoldDB" id="A0A8J7J7V2"/>
<gene>
    <name evidence="2" type="ORF">JF290_03655</name>
</gene>
<protein>
    <recommendedName>
        <fullName evidence="4">Lipoprotein</fullName>
    </recommendedName>
</protein>
<dbReference type="EMBL" id="JAELVR010000002">
    <property type="protein sequence ID" value="MBJ6370613.1"/>
    <property type="molecule type" value="Genomic_DNA"/>
</dbReference>
<reference evidence="2" key="1">
    <citation type="submission" date="2020-12" db="EMBL/GenBank/DDBJ databases">
        <title>Sedimentitalea sp. nov., isolated from sand in Incheon.</title>
        <authorList>
            <person name="Kim W."/>
        </authorList>
    </citation>
    <scope>NUCLEOTIDE SEQUENCE</scope>
    <source>
        <strain evidence="2">CAU 1593</strain>
    </source>
</reference>
<accession>A0A8J7J7V2</accession>
<keyword evidence="3" id="KW-1185">Reference proteome</keyword>
<evidence type="ECO:0000256" key="1">
    <source>
        <dbReference type="SAM" id="MobiDB-lite"/>
    </source>
</evidence>